<feature type="signal peptide" evidence="1">
    <location>
        <begin position="1"/>
        <end position="15"/>
    </location>
</feature>
<evidence type="ECO:0000313" key="3">
    <source>
        <dbReference type="Proteomes" id="UP000287651"/>
    </source>
</evidence>
<dbReference type="AlphaFoldDB" id="A0A427APP6"/>
<evidence type="ECO:0000256" key="1">
    <source>
        <dbReference type="SAM" id="SignalP"/>
    </source>
</evidence>
<sequence length="88" mass="9675">MTVWIILVNVWTCYTSPWKASRETTDCPTPPLGSESFGSLNNLQYLTGVWEKVFPPVHLGVQLLGDSRGVLHKGLVEMGDARCGPSND</sequence>
<reference evidence="2 3" key="1">
    <citation type="journal article" date="2014" name="Agronomy (Basel)">
        <title>A Draft Genome Sequence for Ensete ventricosum, the Drought-Tolerant Tree Against Hunger.</title>
        <authorList>
            <person name="Harrison J."/>
            <person name="Moore K.A."/>
            <person name="Paszkiewicz K."/>
            <person name="Jones T."/>
            <person name="Grant M."/>
            <person name="Ambacheew D."/>
            <person name="Muzemil S."/>
            <person name="Studholme D.J."/>
        </authorList>
    </citation>
    <scope>NUCLEOTIDE SEQUENCE [LARGE SCALE GENOMIC DNA]</scope>
</reference>
<dbReference type="EMBL" id="AMZH03001737">
    <property type="protein sequence ID" value="RRT78197.1"/>
    <property type="molecule type" value="Genomic_DNA"/>
</dbReference>
<evidence type="ECO:0000313" key="2">
    <source>
        <dbReference type="EMBL" id="RRT78197.1"/>
    </source>
</evidence>
<organism evidence="2 3">
    <name type="scientific">Ensete ventricosum</name>
    <name type="common">Abyssinian banana</name>
    <name type="synonym">Musa ensete</name>
    <dbReference type="NCBI Taxonomy" id="4639"/>
    <lineage>
        <taxon>Eukaryota</taxon>
        <taxon>Viridiplantae</taxon>
        <taxon>Streptophyta</taxon>
        <taxon>Embryophyta</taxon>
        <taxon>Tracheophyta</taxon>
        <taxon>Spermatophyta</taxon>
        <taxon>Magnoliopsida</taxon>
        <taxon>Liliopsida</taxon>
        <taxon>Zingiberales</taxon>
        <taxon>Musaceae</taxon>
        <taxon>Ensete</taxon>
    </lineage>
</organism>
<protein>
    <submittedName>
        <fullName evidence="2">Uncharacterized protein</fullName>
    </submittedName>
</protein>
<gene>
    <name evidence="2" type="ORF">B296_00027455</name>
</gene>
<name>A0A427APP6_ENSVE</name>
<accession>A0A427APP6</accession>
<feature type="chain" id="PRO_5018987309" evidence="1">
    <location>
        <begin position="16"/>
        <end position="88"/>
    </location>
</feature>
<dbReference type="Proteomes" id="UP000287651">
    <property type="component" value="Unassembled WGS sequence"/>
</dbReference>
<comment type="caution">
    <text evidence="2">The sequence shown here is derived from an EMBL/GenBank/DDBJ whole genome shotgun (WGS) entry which is preliminary data.</text>
</comment>
<keyword evidence="1" id="KW-0732">Signal</keyword>
<proteinExistence type="predicted"/>